<dbReference type="PROSITE" id="PS51257">
    <property type="entry name" value="PROKAR_LIPOPROTEIN"/>
    <property type="match status" value="1"/>
</dbReference>
<dbReference type="InterPro" id="IPR036278">
    <property type="entry name" value="Sialidase_sf"/>
</dbReference>
<proteinExistence type="predicted"/>
<dbReference type="KEGG" id="mgel:G5B37_05275"/>
<evidence type="ECO:0008006" key="3">
    <source>
        <dbReference type="Google" id="ProtNLM"/>
    </source>
</evidence>
<sequence>MKYTMFFATIVLLLSCNNSKNKEANPSSESTAEVATTNSIILIDNPSEENSQLPRLFSDGNELYFSWVTRKDSTDYLSYSVFTNNTWQTPKLITQGKNWFTNWADFPAIAANKGSVLTNHLQKSADGTYTYDVRLNLFEKNLPNPSSDQEGVQYTKRNFILHNDGTKSEHGFVSMIPYQENSFFVTWLDGRHTTGGHGSGGPMTLRSAVIPATGEVAQRTELDSKVCDCCQTSAAMTSMGPIVAYRDRSDEEIRDISIVRYLDGAWTSPKTIGDDNWKIAGCPVNGPSVDARENNVAIAWFTVHRGEGDVQVVFSEDAGETFTRPYRIDSGSAIGRVDVVMLDNQEAAILWMQPQDEKEILYVMKVNIHGITSQPVVVSETSSDRASGFPQMEQLGDNLIFAWTASSKEQAVIETATLSLDALVMPENIP</sequence>
<dbReference type="EMBL" id="CP049057">
    <property type="protein sequence ID" value="QIE58992.1"/>
    <property type="molecule type" value="Genomic_DNA"/>
</dbReference>
<reference evidence="1 2" key="1">
    <citation type="submission" date="2020-02" db="EMBL/GenBank/DDBJ databases">
        <title>Complete genome sequence of Flavobacteriaceae bacterium.</title>
        <authorList>
            <person name="Kim S.-J."/>
            <person name="Kim Y.-S."/>
            <person name="Kim K.-H."/>
        </authorList>
    </citation>
    <scope>NUCLEOTIDE SEQUENCE [LARGE SCALE GENOMIC DNA]</scope>
    <source>
        <strain evidence="1 2">RR4-40</strain>
    </source>
</reference>
<dbReference type="RefSeq" id="WP_164679023.1">
    <property type="nucleotide sequence ID" value="NZ_CP049057.1"/>
</dbReference>
<evidence type="ECO:0000313" key="2">
    <source>
        <dbReference type="Proteomes" id="UP000505306"/>
    </source>
</evidence>
<dbReference type="Proteomes" id="UP000505306">
    <property type="component" value="Chromosome"/>
</dbReference>
<accession>A0A6G6GKB0</accession>
<keyword evidence="2" id="KW-1185">Reference proteome</keyword>
<dbReference type="SUPFAM" id="SSF50939">
    <property type="entry name" value="Sialidases"/>
    <property type="match status" value="1"/>
</dbReference>
<gene>
    <name evidence="1" type="ORF">G5B37_05275</name>
</gene>
<evidence type="ECO:0000313" key="1">
    <source>
        <dbReference type="EMBL" id="QIE58992.1"/>
    </source>
</evidence>
<name>A0A6G6GKB0_9FLAO</name>
<organism evidence="1 2">
    <name type="scientific">Rasiella rasia</name>
    <dbReference type="NCBI Taxonomy" id="2744027"/>
    <lineage>
        <taxon>Bacteria</taxon>
        <taxon>Pseudomonadati</taxon>
        <taxon>Bacteroidota</taxon>
        <taxon>Flavobacteriia</taxon>
        <taxon>Flavobacteriales</taxon>
        <taxon>Flavobacteriaceae</taxon>
        <taxon>Rasiella</taxon>
    </lineage>
</organism>
<dbReference type="AlphaFoldDB" id="A0A6G6GKB0"/>
<protein>
    <recommendedName>
        <fullName evidence="3">Exo-alpha-sialidase</fullName>
    </recommendedName>
</protein>